<dbReference type="EMBL" id="FUEG01000040">
    <property type="protein sequence ID" value="SJL17071.1"/>
    <property type="molecule type" value="Genomic_DNA"/>
</dbReference>
<sequence length="156" mass="17718">MLIRHLTLRLLWSVNLTAGSHDSPSVPCMAIYVYSASFLSRYYSSDLVSPPSQCQYFANIFAEFQCHFVHNSRKTFIEAIRASPTQANVNVTFAQSEPFQIDEGPTGDISVAQSRVRRNCGNARDAWSWCSQECQKMIWDAGHKHQCRKARKGKIL</sequence>
<feature type="chain" id="PRO_5012605766" description="MYND-type domain-containing protein" evidence="1">
    <location>
        <begin position="20"/>
        <end position="156"/>
    </location>
</feature>
<proteinExistence type="predicted"/>
<dbReference type="Proteomes" id="UP000219338">
    <property type="component" value="Unassembled WGS sequence"/>
</dbReference>
<name>A0A284S7T1_ARMOS</name>
<reference evidence="3" key="1">
    <citation type="journal article" date="2017" name="Nat. Ecol. Evol.">
        <title>Genome expansion and lineage-specific genetic innovations in the forest pathogenic fungi Armillaria.</title>
        <authorList>
            <person name="Sipos G."/>
            <person name="Prasanna A.N."/>
            <person name="Walter M.C."/>
            <person name="O'Connor E."/>
            <person name="Balint B."/>
            <person name="Krizsan K."/>
            <person name="Kiss B."/>
            <person name="Hess J."/>
            <person name="Varga T."/>
            <person name="Slot J."/>
            <person name="Riley R."/>
            <person name="Boka B."/>
            <person name="Rigling D."/>
            <person name="Barry K."/>
            <person name="Lee J."/>
            <person name="Mihaltcheva S."/>
            <person name="LaButti K."/>
            <person name="Lipzen A."/>
            <person name="Waldron R."/>
            <person name="Moloney N.M."/>
            <person name="Sperisen C."/>
            <person name="Kredics L."/>
            <person name="Vagvoelgyi C."/>
            <person name="Patrignani A."/>
            <person name="Fitzpatrick D."/>
            <person name="Nagy I."/>
            <person name="Doyle S."/>
            <person name="Anderson J.B."/>
            <person name="Grigoriev I.V."/>
            <person name="Gueldener U."/>
            <person name="Muensterkoetter M."/>
            <person name="Nagy L.G."/>
        </authorList>
    </citation>
    <scope>NUCLEOTIDE SEQUENCE [LARGE SCALE GENOMIC DNA]</scope>
    <source>
        <strain evidence="3">C18/9</strain>
    </source>
</reference>
<keyword evidence="1" id="KW-0732">Signal</keyword>
<keyword evidence="3" id="KW-1185">Reference proteome</keyword>
<evidence type="ECO:0000256" key="1">
    <source>
        <dbReference type="SAM" id="SignalP"/>
    </source>
</evidence>
<feature type="signal peptide" evidence="1">
    <location>
        <begin position="1"/>
        <end position="19"/>
    </location>
</feature>
<dbReference type="Gene3D" id="6.10.140.2220">
    <property type="match status" value="1"/>
</dbReference>
<gene>
    <name evidence="2" type="ORF">ARMOST_20613</name>
</gene>
<organism evidence="2 3">
    <name type="scientific">Armillaria ostoyae</name>
    <name type="common">Armillaria root rot fungus</name>
    <dbReference type="NCBI Taxonomy" id="47428"/>
    <lineage>
        <taxon>Eukaryota</taxon>
        <taxon>Fungi</taxon>
        <taxon>Dikarya</taxon>
        <taxon>Basidiomycota</taxon>
        <taxon>Agaricomycotina</taxon>
        <taxon>Agaricomycetes</taxon>
        <taxon>Agaricomycetidae</taxon>
        <taxon>Agaricales</taxon>
        <taxon>Marasmiineae</taxon>
        <taxon>Physalacriaceae</taxon>
        <taxon>Armillaria</taxon>
    </lineage>
</organism>
<evidence type="ECO:0000313" key="2">
    <source>
        <dbReference type="EMBL" id="SJL17071.1"/>
    </source>
</evidence>
<accession>A0A284S7T1</accession>
<dbReference type="OrthoDB" id="3174329at2759"/>
<protein>
    <recommendedName>
        <fullName evidence="4">MYND-type domain-containing protein</fullName>
    </recommendedName>
</protein>
<evidence type="ECO:0000313" key="3">
    <source>
        <dbReference type="Proteomes" id="UP000219338"/>
    </source>
</evidence>
<dbReference type="AlphaFoldDB" id="A0A284S7T1"/>
<evidence type="ECO:0008006" key="4">
    <source>
        <dbReference type="Google" id="ProtNLM"/>
    </source>
</evidence>